<comment type="caution">
    <text evidence="1">The sequence shown here is derived from an EMBL/GenBank/DDBJ whole genome shotgun (WGS) entry which is preliminary data.</text>
</comment>
<name>A0A0J8U496_9MYCO</name>
<accession>A0A0J8U496</accession>
<dbReference type="Proteomes" id="UP000037594">
    <property type="component" value="Unassembled WGS sequence"/>
</dbReference>
<proteinExistence type="predicted"/>
<organism evidence="1 2">
    <name type="scientific">Mycolicibacterium conceptionense</name>
    <dbReference type="NCBI Taxonomy" id="451644"/>
    <lineage>
        <taxon>Bacteria</taxon>
        <taxon>Bacillati</taxon>
        <taxon>Actinomycetota</taxon>
        <taxon>Actinomycetes</taxon>
        <taxon>Mycobacteriales</taxon>
        <taxon>Mycobacteriaceae</taxon>
        <taxon>Mycolicibacterium</taxon>
    </lineage>
</organism>
<dbReference type="PATRIC" id="fig|451644.5.peg.4246"/>
<evidence type="ECO:0000313" key="1">
    <source>
        <dbReference type="EMBL" id="KMV16358.1"/>
    </source>
</evidence>
<dbReference type="EMBL" id="LFOD01000021">
    <property type="protein sequence ID" value="KMV16358.1"/>
    <property type="molecule type" value="Genomic_DNA"/>
</dbReference>
<dbReference type="OrthoDB" id="9995961at2"/>
<gene>
    <name evidence="1" type="ORF">ACT17_20545</name>
</gene>
<protein>
    <submittedName>
        <fullName evidence="1">Uncharacterized protein</fullName>
    </submittedName>
</protein>
<dbReference type="RefSeq" id="WP_047040463.1">
    <property type="nucleotide sequence ID" value="NZ_LFOD01000021.1"/>
</dbReference>
<reference evidence="1 2" key="1">
    <citation type="submission" date="2015-06" db="EMBL/GenBank/DDBJ databases">
        <title>Genome sequence of Mycobacterium conceptionense strain MLE.</title>
        <authorList>
            <person name="Greninger A.L."/>
            <person name="Cunningham G."/>
            <person name="Chiu C.Y."/>
            <person name="Miller S."/>
        </authorList>
    </citation>
    <scope>NUCLEOTIDE SEQUENCE [LARGE SCALE GENOMIC DNA]</scope>
    <source>
        <strain evidence="1 2">MLE</strain>
    </source>
</reference>
<dbReference type="AlphaFoldDB" id="A0A0J8U496"/>
<evidence type="ECO:0000313" key="2">
    <source>
        <dbReference type="Proteomes" id="UP000037594"/>
    </source>
</evidence>
<sequence length="274" mass="30258">MDTKATPLSSPADWIAERRRVADDAIVAYMCHYAAASTATVCGIAADDAWDRAQAVFDTAVTAIHAAHPYTIAGQLGATTATDYLQENAMPIAPTPPMPWFRIWSPDCTTAIWESRGANELDAAKQFMAGHGIDDAPMTIDYGANWRTRWSGRIFRPSRDTDYQIHDANAYLRHLTNWPNPAVAEIRPRAWTRTVAVVAYTRARAEEIADALGIDKRWAFGAKMADAFDGMHVDRVLIDAHSTELIGQPFMEVIRCNVVKSKGSISYITVRDAS</sequence>